<evidence type="ECO:0000313" key="3">
    <source>
        <dbReference type="Proteomes" id="UP001175211"/>
    </source>
</evidence>
<comment type="caution">
    <text evidence="2">The sequence shown here is derived from an EMBL/GenBank/DDBJ whole genome shotgun (WGS) entry which is preliminary data.</text>
</comment>
<dbReference type="AlphaFoldDB" id="A0AA39JKB6"/>
<keyword evidence="3" id="KW-1185">Reference proteome</keyword>
<feature type="domain" description="DUF7770" evidence="1">
    <location>
        <begin position="89"/>
        <end position="199"/>
    </location>
</feature>
<sequence length="229" mass="25027">MQPFDSIDLTMPPARCEALPRHSKVPAADCQGRGLATTYMAHLLSLGPADWFSMSTPAFGAIDLEKVQPARLSELITQCDLVAIPTYNSVVHWNLCFYAPSLMRRVIVDLQKVQVDNGWKGFICCQGRYTAPSHKALITELTLPLLSTSMVTFADILNAFMAKGLDTGSVDASGVGCCRWCFQALLCLQHASILHPSWRPLADAYVSKVKELAVQEQCIVAPEDLDVGA</sequence>
<name>A0AA39JKB6_ARMTA</name>
<reference evidence="2" key="1">
    <citation type="submission" date="2023-06" db="EMBL/GenBank/DDBJ databases">
        <authorList>
            <consortium name="Lawrence Berkeley National Laboratory"/>
            <person name="Ahrendt S."/>
            <person name="Sahu N."/>
            <person name="Indic B."/>
            <person name="Wong-Bajracharya J."/>
            <person name="Merenyi Z."/>
            <person name="Ke H.-M."/>
            <person name="Monk M."/>
            <person name="Kocsube S."/>
            <person name="Drula E."/>
            <person name="Lipzen A."/>
            <person name="Balint B."/>
            <person name="Henrissat B."/>
            <person name="Andreopoulos B."/>
            <person name="Martin F.M."/>
            <person name="Harder C.B."/>
            <person name="Rigling D."/>
            <person name="Ford K.L."/>
            <person name="Foster G.D."/>
            <person name="Pangilinan J."/>
            <person name="Papanicolaou A."/>
            <person name="Barry K."/>
            <person name="LaButti K."/>
            <person name="Viragh M."/>
            <person name="Koriabine M."/>
            <person name="Yan M."/>
            <person name="Riley R."/>
            <person name="Champramary S."/>
            <person name="Plett K.L."/>
            <person name="Tsai I.J."/>
            <person name="Slot J."/>
            <person name="Sipos G."/>
            <person name="Plett J."/>
            <person name="Nagy L.G."/>
            <person name="Grigoriev I.V."/>
        </authorList>
    </citation>
    <scope>NUCLEOTIDE SEQUENCE</scope>
    <source>
        <strain evidence="2">CCBAS 213</strain>
    </source>
</reference>
<protein>
    <recommendedName>
        <fullName evidence="1">DUF7770 domain-containing protein</fullName>
    </recommendedName>
</protein>
<dbReference type="Proteomes" id="UP001175211">
    <property type="component" value="Unassembled WGS sequence"/>
</dbReference>
<evidence type="ECO:0000259" key="1">
    <source>
        <dbReference type="Pfam" id="PF24968"/>
    </source>
</evidence>
<evidence type="ECO:0000313" key="2">
    <source>
        <dbReference type="EMBL" id="KAK0443336.1"/>
    </source>
</evidence>
<dbReference type="InterPro" id="IPR056672">
    <property type="entry name" value="DUF7770"/>
</dbReference>
<accession>A0AA39JKB6</accession>
<dbReference type="GeneID" id="85361833"/>
<dbReference type="EMBL" id="JAUEPS010000059">
    <property type="protein sequence ID" value="KAK0443336.1"/>
    <property type="molecule type" value="Genomic_DNA"/>
</dbReference>
<proteinExistence type="predicted"/>
<dbReference type="Pfam" id="PF24968">
    <property type="entry name" value="DUF7770"/>
    <property type="match status" value="1"/>
</dbReference>
<organism evidence="2 3">
    <name type="scientific">Armillaria tabescens</name>
    <name type="common">Ringless honey mushroom</name>
    <name type="synonym">Agaricus tabescens</name>
    <dbReference type="NCBI Taxonomy" id="1929756"/>
    <lineage>
        <taxon>Eukaryota</taxon>
        <taxon>Fungi</taxon>
        <taxon>Dikarya</taxon>
        <taxon>Basidiomycota</taxon>
        <taxon>Agaricomycotina</taxon>
        <taxon>Agaricomycetes</taxon>
        <taxon>Agaricomycetidae</taxon>
        <taxon>Agaricales</taxon>
        <taxon>Marasmiineae</taxon>
        <taxon>Physalacriaceae</taxon>
        <taxon>Desarmillaria</taxon>
    </lineage>
</organism>
<gene>
    <name evidence="2" type="ORF">EV420DRAFT_1649272</name>
</gene>
<dbReference type="RefSeq" id="XP_060324655.1">
    <property type="nucleotide sequence ID" value="XM_060478285.1"/>
</dbReference>